<dbReference type="PIRSF" id="PIRSF006294">
    <property type="entry name" value="PEP_crbxkin"/>
    <property type="match status" value="1"/>
</dbReference>
<evidence type="ECO:0000256" key="10">
    <source>
        <dbReference type="HAMAP-Rule" id="MF_00453"/>
    </source>
</evidence>
<dbReference type="PANTHER" id="PTHR30031">
    <property type="entry name" value="PHOSPHOENOLPYRUVATE CARBOXYKINASE ATP"/>
    <property type="match status" value="1"/>
</dbReference>
<accession>A0ABT0DIY1</accession>
<evidence type="ECO:0000256" key="2">
    <source>
        <dbReference type="ARBA" id="ARBA00006052"/>
    </source>
</evidence>
<sequence>MNQTGTHNEDHGAEAIGLSGTGRVFWNLREAALCERAVARAEGRLSDTGALVVATVPPPTLDEQDRYVVRDEAVEDGARWEGANPLPRASFETLKADMLAYAGGRTLFGQDLYAGADPVPVRVLTEHAWQALFVRNLLRRPEPSALAGFVPQLTILSTPGFRAEPEKHGVRGTGAVACDLAQGLVLIAGTLHAEEMEAALAAGLAHMPAHSPAERGRLVLSGAASVEEGSTGTTGDLALFLGRSGAGATTLAAGPARTLCADGLLAWGQDGIEPVGAGCHPRTRGLSPDNAPAFHAAARRFGAVLANVGLDPEGRAPDFDDDAPAGEGRAAFPLDFLPGGGAPMAGRPRHVFLLVHDAFGVLPPIARLTPSQALYHFLSGYQGDVTSTESGAEAPQARFAPGGAAIALPTPPSTESRLLRELLARDAPGCWLVNTGWLGSRAGTGRRVPLAVTRRLVEAALSGALDAGETRTDPNFGFAVPVEVEGVERALLDPARAWPTRIDYSMTARRLVGLFTANFARFESAVDEEVRGAQPGVAIAAE</sequence>
<evidence type="ECO:0000256" key="8">
    <source>
        <dbReference type="ARBA" id="ARBA00023239"/>
    </source>
</evidence>
<comment type="similarity">
    <text evidence="2 10">Belongs to the phosphoenolpyruvate carboxykinase (ATP) family.</text>
</comment>
<dbReference type="EC" id="4.1.1.49" evidence="3 10"/>
<dbReference type="Gene3D" id="2.170.8.10">
    <property type="entry name" value="Phosphoenolpyruvate Carboxykinase, domain 2"/>
    <property type="match status" value="1"/>
</dbReference>
<comment type="cofactor">
    <cofactor evidence="10">
        <name>Mn(2+)</name>
        <dbReference type="ChEBI" id="CHEBI:29035"/>
    </cofactor>
    <text evidence="10">Binds 1 Mn(2+) ion per subunit.</text>
</comment>
<dbReference type="InterPro" id="IPR013035">
    <property type="entry name" value="PEP_carboxykinase_C"/>
</dbReference>
<evidence type="ECO:0000256" key="4">
    <source>
        <dbReference type="ARBA" id="ARBA00022432"/>
    </source>
</evidence>
<evidence type="ECO:0000256" key="1">
    <source>
        <dbReference type="ARBA" id="ARBA00004742"/>
    </source>
</evidence>
<evidence type="ECO:0000256" key="9">
    <source>
        <dbReference type="ARBA" id="ARBA00047371"/>
    </source>
</evidence>
<dbReference type="SUPFAM" id="SSF68923">
    <property type="entry name" value="PEP carboxykinase N-terminal domain"/>
    <property type="match status" value="1"/>
</dbReference>
<feature type="binding site" evidence="10">
    <location>
        <position position="329"/>
    </location>
    <ligand>
        <name>ATP</name>
        <dbReference type="ChEBI" id="CHEBI:30616"/>
    </ligand>
</feature>
<evidence type="ECO:0000256" key="7">
    <source>
        <dbReference type="ARBA" id="ARBA00022840"/>
    </source>
</evidence>
<dbReference type="InterPro" id="IPR001272">
    <property type="entry name" value="PEP_carboxykinase_ATP"/>
</dbReference>
<dbReference type="RefSeq" id="WP_247198913.1">
    <property type="nucleotide sequence ID" value="NZ_JALKCG010000001.1"/>
</dbReference>
<feature type="binding site" evidence="10">
    <location>
        <position position="453"/>
    </location>
    <ligand>
        <name>ATP</name>
        <dbReference type="ChEBI" id="CHEBI:30616"/>
    </ligand>
</feature>
<comment type="caution">
    <text evidence="10">Lacks conserved residue(s) required for the propagation of feature annotation.</text>
</comment>
<keyword evidence="10" id="KW-0464">Manganese</keyword>
<keyword evidence="10" id="KW-0479">Metal-binding</keyword>
<evidence type="ECO:0000256" key="6">
    <source>
        <dbReference type="ARBA" id="ARBA00022793"/>
    </source>
</evidence>
<protein>
    <recommendedName>
        <fullName evidence="3 10">Phosphoenolpyruvate carboxykinase (ATP)</fullName>
        <shortName evidence="10">PCK</shortName>
        <shortName evidence="10">PEP carboxykinase</shortName>
        <shortName evidence="10">PEPCK</shortName>
        <ecNumber evidence="3 10">4.1.1.49</ecNumber>
    </recommendedName>
</protein>
<organism evidence="11 12">
    <name type="scientific">Ancylobacter koreensis</name>
    <dbReference type="NCBI Taxonomy" id="266121"/>
    <lineage>
        <taxon>Bacteria</taxon>
        <taxon>Pseudomonadati</taxon>
        <taxon>Pseudomonadota</taxon>
        <taxon>Alphaproteobacteria</taxon>
        <taxon>Hyphomicrobiales</taxon>
        <taxon>Xanthobacteraceae</taxon>
        <taxon>Ancylobacter</taxon>
    </lineage>
</organism>
<comment type="caution">
    <text evidence="11">The sequence shown here is derived from an EMBL/GenBank/DDBJ whole genome shotgun (WGS) entry which is preliminary data.</text>
</comment>
<dbReference type="HAMAP" id="MF_00453">
    <property type="entry name" value="PEPCK_ATP"/>
    <property type="match status" value="1"/>
</dbReference>
<dbReference type="Pfam" id="PF01293">
    <property type="entry name" value="PEPCK_ATP"/>
    <property type="match status" value="1"/>
</dbReference>
<dbReference type="InterPro" id="IPR008210">
    <property type="entry name" value="PEP_carboxykinase_N"/>
</dbReference>
<proteinExistence type="inferred from homology"/>
<dbReference type="PANTHER" id="PTHR30031:SF0">
    <property type="entry name" value="PHOSPHOENOLPYRUVATE CARBOXYKINASE (ATP)"/>
    <property type="match status" value="1"/>
</dbReference>
<keyword evidence="5 10" id="KW-0547">Nucleotide-binding</keyword>
<evidence type="ECO:0000256" key="5">
    <source>
        <dbReference type="ARBA" id="ARBA00022741"/>
    </source>
</evidence>
<dbReference type="Gene3D" id="3.40.449.10">
    <property type="entry name" value="Phosphoenolpyruvate Carboxykinase, domain 1"/>
    <property type="match status" value="1"/>
</dbReference>
<keyword evidence="6 10" id="KW-0210">Decarboxylase</keyword>
<evidence type="ECO:0000256" key="3">
    <source>
        <dbReference type="ARBA" id="ARBA00012363"/>
    </source>
</evidence>
<keyword evidence="4 10" id="KW-0312">Gluconeogenesis</keyword>
<keyword evidence="10" id="KW-0963">Cytoplasm</keyword>
<feature type="binding site" evidence="10">
    <location>
        <begin position="447"/>
        <end position="448"/>
    </location>
    <ligand>
        <name>ATP</name>
        <dbReference type="ChEBI" id="CHEBI:30616"/>
    </ligand>
</feature>
<name>A0ABT0DIY1_9HYPH</name>
<keyword evidence="7 10" id="KW-0067">ATP-binding</keyword>
<comment type="subcellular location">
    <subcellularLocation>
        <location evidence="10">Cytoplasm</location>
    </subcellularLocation>
</comment>
<dbReference type="Proteomes" id="UP001202867">
    <property type="component" value="Unassembled WGS sequence"/>
</dbReference>
<keyword evidence="12" id="KW-1185">Reference proteome</keyword>
<dbReference type="Gene3D" id="3.90.228.20">
    <property type="match status" value="1"/>
</dbReference>
<feature type="binding site" evidence="10">
    <location>
        <position position="329"/>
    </location>
    <ligand>
        <name>substrate</name>
    </ligand>
</feature>
<evidence type="ECO:0000313" key="11">
    <source>
        <dbReference type="EMBL" id="MCK0207159.1"/>
    </source>
</evidence>
<dbReference type="SUPFAM" id="SSF53795">
    <property type="entry name" value="PEP carboxykinase-like"/>
    <property type="match status" value="1"/>
</dbReference>
<gene>
    <name evidence="10" type="primary">pckA</name>
    <name evidence="11" type="ORF">MWN33_03835</name>
</gene>
<comment type="function">
    <text evidence="10">Involved in the gluconeogenesis. Catalyzes the conversion of oxaloacetate (OAA) to phosphoenolpyruvate (PEP) through direct phosphoryl transfer between the nucleoside triphosphate and OAA.</text>
</comment>
<evidence type="ECO:0000313" key="12">
    <source>
        <dbReference type="Proteomes" id="UP001202867"/>
    </source>
</evidence>
<dbReference type="EMBL" id="JALKCG010000001">
    <property type="protein sequence ID" value="MCK0207159.1"/>
    <property type="molecule type" value="Genomic_DNA"/>
</dbReference>
<keyword evidence="8 10" id="KW-0456">Lyase</keyword>
<comment type="pathway">
    <text evidence="1 10">Carbohydrate biosynthesis; gluconeogenesis.</text>
</comment>
<reference evidence="12" key="1">
    <citation type="submission" date="2023-07" db="EMBL/GenBank/DDBJ databases">
        <title>Ancylobacter moscoviensis sp. nov., facultatively methylotrophic bacteria from activated sludge and the reclassification of Starkeya novella (Starkey 1934) Kelly et al. 2000 as Ancylobacter novellus comb. nov., Starkeya koreensis Im et al. 2006 as Ancylobacter koreensis comb.nov., Angulomicrobium tetraedrale Vasil'eva et al. 1986 as Ancylobacter tetraedralis comb. nov., Angulomicrobium amanitiforme Fritz et al. 2004 as Ancylobacter amanitiformis comb. nov. and Methylorhabdus multivorans Doronina et al. 1996 as Ancylobacter multivorans comb. nov. and emended description of the genus Ancylobacter.</title>
        <authorList>
            <person name="Doronina N."/>
            <person name="Chemodurova A."/>
            <person name="Grouzdev D."/>
            <person name="Koziaeva V."/>
            <person name="Shi W."/>
            <person name="Wu L."/>
            <person name="Kaparullina E."/>
        </authorList>
    </citation>
    <scope>NUCLEOTIDE SEQUENCE [LARGE SCALE GENOMIC DNA]</scope>
    <source>
        <strain evidence="12">Jip08</strain>
    </source>
</reference>
<comment type="catalytic activity">
    <reaction evidence="9 10">
        <text>oxaloacetate + ATP = phosphoenolpyruvate + ADP + CO2</text>
        <dbReference type="Rhea" id="RHEA:18617"/>
        <dbReference type="ChEBI" id="CHEBI:16452"/>
        <dbReference type="ChEBI" id="CHEBI:16526"/>
        <dbReference type="ChEBI" id="CHEBI:30616"/>
        <dbReference type="ChEBI" id="CHEBI:58702"/>
        <dbReference type="ChEBI" id="CHEBI:456216"/>
        <dbReference type="EC" id="4.1.1.49"/>
    </reaction>
</comment>